<evidence type="ECO:0000313" key="2">
    <source>
        <dbReference type="Proteomes" id="UP000466554"/>
    </source>
</evidence>
<dbReference type="EMBL" id="AP022598">
    <property type="protein sequence ID" value="BBY74360.1"/>
    <property type="molecule type" value="Genomic_DNA"/>
</dbReference>
<organism evidence="1 2">
    <name type="scientific">Mycolicibacterium parafortuitum</name>
    <name type="common">Mycobacterium parafortuitum</name>
    <dbReference type="NCBI Taxonomy" id="39692"/>
    <lineage>
        <taxon>Bacteria</taxon>
        <taxon>Bacillati</taxon>
        <taxon>Actinomycetota</taxon>
        <taxon>Actinomycetes</taxon>
        <taxon>Mycobacteriales</taxon>
        <taxon>Mycobacteriaceae</taxon>
        <taxon>Mycolicibacterium</taxon>
    </lineage>
</organism>
<dbReference type="Proteomes" id="UP000466554">
    <property type="component" value="Chromosome"/>
</dbReference>
<proteinExistence type="predicted"/>
<sequence length="138" mass="15573">MSKVVERGVARCPRCVAVADYIFVEMSDHGPRGLRYEVRCRKCGERYSEDSRAVANLPAVVEMTLHWPPDCEPVPARDWRNEVREKWSVAAERGKTEFDALGKQAHAAIELTRELTRAWLDERRAARLDQTGGYAGGG</sequence>
<protein>
    <submittedName>
        <fullName evidence="1">Uncharacterized protein</fullName>
    </submittedName>
</protein>
<dbReference type="AlphaFoldDB" id="A0A7I7TYW5"/>
<accession>A0A7I7TYW5</accession>
<reference evidence="1 2" key="1">
    <citation type="journal article" date="2019" name="Emerg. Microbes Infect.">
        <title>Comprehensive subspecies identification of 175 nontuberculous mycobacteria species based on 7547 genomic profiles.</title>
        <authorList>
            <person name="Matsumoto Y."/>
            <person name="Kinjo T."/>
            <person name="Motooka D."/>
            <person name="Nabeya D."/>
            <person name="Jung N."/>
            <person name="Uechi K."/>
            <person name="Horii T."/>
            <person name="Iida T."/>
            <person name="Fujita J."/>
            <person name="Nakamura S."/>
        </authorList>
    </citation>
    <scope>NUCLEOTIDE SEQUENCE [LARGE SCALE GENOMIC DNA]</scope>
    <source>
        <strain evidence="1 2">JCM 6367</strain>
    </source>
</reference>
<gene>
    <name evidence="1" type="ORF">MPRF_12590</name>
</gene>
<dbReference type="RefSeq" id="WP_104864342.1">
    <property type="nucleotide sequence ID" value="NZ_AP022598.1"/>
</dbReference>
<evidence type="ECO:0000313" key="1">
    <source>
        <dbReference type="EMBL" id="BBY74360.1"/>
    </source>
</evidence>
<name>A0A7I7TYW5_MYCPF</name>